<sequence>MIVHYSTLIFPCDENSLNMTPMQGVLKGVRVLDMTRILAGPFATMIFGDMGADVIKIESPQGGDDTRFWGPPFIGTESVYFMSVNRNKRSVAINMKQPQGLEILHRLVKKSDIFVENFLPGKLDAMGMGYKELKKLNKGLVYCSISGFGPDGPLADRAGYDVIASSMGGLVNITGPQNGDPCKVGVAVTDITTGLLAHGAILAALRQRELTGVGDKIDCDLLSSQVAMLTHVAANYLNSNIEASRLGTAHPNIVPYQAFKTKDGLFLTIGGGNNKQFKVLCNVIGCQSLGENPKFLNNEDRLANREELIAALSEKLEEKTRVEWLNLLEGSGIPYGPINNMKETFSNPQVLHNNMIMEMEHPGINQTIRVPGTPVKYSNKESNNNSNPPPMLGQHTREVLKELADCNDADIDRLVNEKVVLE</sequence>
<dbReference type="EMBL" id="LR790831">
    <property type="protein sequence ID" value="CAB3266693.1"/>
    <property type="molecule type" value="mRNA"/>
</dbReference>
<dbReference type="SUPFAM" id="SSF89796">
    <property type="entry name" value="CoA-transferase family III (CaiB/BaiF)"/>
    <property type="match status" value="1"/>
</dbReference>
<dbReference type="InterPro" id="IPR050483">
    <property type="entry name" value="CoA-transferase_III_domain"/>
</dbReference>
<evidence type="ECO:0000256" key="2">
    <source>
        <dbReference type="ARBA" id="ARBA00022679"/>
    </source>
</evidence>
<dbReference type="InterPro" id="IPR023606">
    <property type="entry name" value="CoA-Trfase_III_dom_1_sf"/>
</dbReference>
<protein>
    <submittedName>
        <fullName evidence="3">Succinate--hydroxymethylglutarate CoA-transferase-like</fullName>
    </submittedName>
</protein>
<evidence type="ECO:0000313" key="3">
    <source>
        <dbReference type="EMBL" id="CAB3266693.1"/>
    </source>
</evidence>
<comment type="similarity">
    <text evidence="1">Belongs to the CoA-transferase III family.</text>
</comment>
<dbReference type="PANTHER" id="PTHR48207">
    <property type="entry name" value="SUCCINATE--HYDROXYMETHYLGLUTARATE COA-TRANSFERASE"/>
    <property type="match status" value="1"/>
</dbReference>
<reference evidence="3" key="1">
    <citation type="submission" date="2020-04" db="EMBL/GenBank/DDBJ databases">
        <authorList>
            <person name="Neveu A P."/>
        </authorList>
    </citation>
    <scope>NUCLEOTIDE SEQUENCE</scope>
    <source>
        <tissue evidence="3">Whole embryo</tissue>
    </source>
</reference>
<gene>
    <name evidence="3" type="primary">Sugct</name>
</gene>
<dbReference type="Pfam" id="PF02515">
    <property type="entry name" value="CoA_transf_3"/>
    <property type="match status" value="1"/>
</dbReference>
<keyword evidence="2 3" id="KW-0808">Transferase</keyword>
<dbReference type="Gene3D" id="3.30.1540.10">
    <property type="entry name" value="formyl-coa transferase, domain 3"/>
    <property type="match status" value="1"/>
</dbReference>
<name>A0A6F9DUL1_9ASCI</name>
<dbReference type="GO" id="GO:0005739">
    <property type="term" value="C:mitochondrion"/>
    <property type="evidence" value="ECO:0007669"/>
    <property type="project" value="TreeGrafter"/>
</dbReference>
<proteinExistence type="evidence at transcript level"/>
<dbReference type="InterPro" id="IPR003673">
    <property type="entry name" value="CoA-Trfase_fam_III"/>
</dbReference>
<dbReference type="GO" id="GO:0047369">
    <property type="term" value="F:succinate-hydroxymethylglutarate CoA-transferase activity"/>
    <property type="evidence" value="ECO:0007669"/>
    <property type="project" value="TreeGrafter"/>
</dbReference>
<dbReference type="Gene3D" id="3.40.50.10540">
    <property type="entry name" value="Crotonobetainyl-coa:carnitine coa-transferase, domain 1"/>
    <property type="match status" value="1"/>
</dbReference>
<dbReference type="PANTHER" id="PTHR48207:SF3">
    <property type="entry name" value="SUCCINATE--HYDROXYMETHYLGLUTARATE COA-TRANSFERASE"/>
    <property type="match status" value="1"/>
</dbReference>
<organism evidence="3">
    <name type="scientific">Phallusia mammillata</name>
    <dbReference type="NCBI Taxonomy" id="59560"/>
    <lineage>
        <taxon>Eukaryota</taxon>
        <taxon>Metazoa</taxon>
        <taxon>Chordata</taxon>
        <taxon>Tunicata</taxon>
        <taxon>Ascidiacea</taxon>
        <taxon>Phlebobranchia</taxon>
        <taxon>Ascidiidae</taxon>
        <taxon>Phallusia</taxon>
    </lineage>
</organism>
<dbReference type="AlphaFoldDB" id="A0A6F9DUL1"/>
<dbReference type="InterPro" id="IPR044855">
    <property type="entry name" value="CoA-Trfase_III_dom3_sf"/>
</dbReference>
<accession>A0A6F9DUL1</accession>
<evidence type="ECO:0000256" key="1">
    <source>
        <dbReference type="ARBA" id="ARBA00008383"/>
    </source>
</evidence>